<dbReference type="EMBL" id="BARS01049929">
    <property type="protein sequence ID" value="GAG38292.1"/>
    <property type="molecule type" value="Genomic_DNA"/>
</dbReference>
<keyword evidence="4" id="KW-1003">Cell membrane</keyword>
<dbReference type="InterPro" id="IPR001734">
    <property type="entry name" value="Na/solute_symporter"/>
</dbReference>
<keyword evidence="5 12" id="KW-0812">Transmembrane</keyword>
<feature type="transmembrane region" description="Helical" evidence="12">
    <location>
        <begin position="196"/>
        <end position="218"/>
    </location>
</feature>
<dbReference type="GO" id="GO:0005886">
    <property type="term" value="C:plasma membrane"/>
    <property type="evidence" value="ECO:0007669"/>
    <property type="project" value="UniProtKB-SubCell"/>
</dbReference>
<evidence type="ECO:0000256" key="12">
    <source>
        <dbReference type="SAM" id="Phobius"/>
    </source>
</evidence>
<comment type="subcellular location">
    <subcellularLocation>
        <location evidence="1">Cell membrane</location>
        <topology evidence="1">Multi-pass membrane protein</topology>
    </subcellularLocation>
</comment>
<keyword evidence="10 12" id="KW-0472">Membrane</keyword>
<dbReference type="InterPro" id="IPR050277">
    <property type="entry name" value="Sodium:Solute_Symporter"/>
</dbReference>
<keyword evidence="7 12" id="KW-1133">Transmembrane helix</keyword>
<dbReference type="InterPro" id="IPR038377">
    <property type="entry name" value="Na/Glc_symporter_sf"/>
</dbReference>
<evidence type="ECO:0000256" key="9">
    <source>
        <dbReference type="ARBA" id="ARBA00023065"/>
    </source>
</evidence>
<feature type="non-terminal residue" evidence="13">
    <location>
        <position position="239"/>
    </location>
</feature>
<dbReference type="Gene3D" id="1.20.1730.10">
    <property type="entry name" value="Sodium/glucose cotransporter"/>
    <property type="match status" value="1"/>
</dbReference>
<feature type="non-terminal residue" evidence="13">
    <location>
        <position position="1"/>
    </location>
</feature>
<keyword evidence="8" id="KW-0915">Sodium</keyword>
<evidence type="ECO:0000256" key="3">
    <source>
        <dbReference type="ARBA" id="ARBA00022448"/>
    </source>
</evidence>
<comment type="similarity">
    <text evidence="2">Belongs to the sodium:solute symporter (SSF) (TC 2.A.21) family.</text>
</comment>
<dbReference type="GO" id="GO:0006814">
    <property type="term" value="P:sodium ion transport"/>
    <property type="evidence" value="ECO:0007669"/>
    <property type="project" value="UniProtKB-KW"/>
</dbReference>
<dbReference type="PANTHER" id="PTHR48086:SF3">
    <property type="entry name" value="SODIUM_PROLINE SYMPORTER"/>
    <property type="match status" value="1"/>
</dbReference>
<protein>
    <recommendedName>
        <fullName evidence="14">Sodium:solute symporter</fullName>
    </recommendedName>
</protein>
<evidence type="ECO:0000256" key="8">
    <source>
        <dbReference type="ARBA" id="ARBA00023053"/>
    </source>
</evidence>
<accession>X0XSI6</accession>
<keyword evidence="3" id="KW-0813">Transport</keyword>
<evidence type="ECO:0000313" key="13">
    <source>
        <dbReference type="EMBL" id="GAG38292.1"/>
    </source>
</evidence>
<dbReference type="GO" id="GO:0015293">
    <property type="term" value="F:symporter activity"/>
    <property type="evidence" value="ECO:0007669"/>
    <property type="project" value="UniProtKB-KW"/>
</dbReference>
<dbReference type="PANTHER" id="PTHR48086">
    <property type="entry name" value="SODIUM/PROLINE SYMPORTER-RELATED"/>
    <property type="match status" value="1"/>
</dbReference>
<evidence type="ECO:0000256" key="6">
    <source>
        <dbReference type="ARBA" id="ARBA00022847"/>
    </source>
</evidence>
<dbReference type="PROSITE" id="PS50283">
    <property type="entry name" value="NA_SOLUT_SYMP_3"/>
    <property type="match status" value="1"/>
</dbReference>
<evidence type="ECO:0008006" key="14">
    <source>
        <dbReference type="Google" id="ProtNLM"/>
    </source>
</evidence>
<evidence type="ECO:0000256" key="2">
    <source>
        <dbReference type="ARBA" id="ARBA00006434"/>
    </source>
</evidence>
<proteinExistence type="inferred from homology"/>
<feature type="transmembrane region" description="Helical" evidence="12">
    <location>
        <begin position="56"/>
        <end position="79"/>
    </location>
</feature>
<organism evidence="13">
    <name type="scientific">marine sediment metagenome</name>
    <dbReference type="NCBI Taxonomy" id="412755"/>
    <lineage>
        <taxon>unclassified sequences</taxon>
        <taxon>metagenomes</taxon>
        <taxon>ecological metagenomes</taxon>
    </lineage>
</organism>
<evidence type="ECO:0000256" key="11">
    <source>
        <dbReference type="ARBA" id="ARBA00023201"/>
    </source>
</evidence>
<keyword evidence="11" id="KW-0739">Sodium transport</keyword>
<gene>
    <name evidence="13" type="ORF">S01H1_74616</name>
</gene>
<evidence type="ECO:0000256" key="10">
    <source>
        <dbReference type="ARBA" id="ARBA00023136"/>
    </source>
</evidence>
<comment type="caution">
    <text evidence="13">The sequence shown here is derived from an EMBL/GenBank/DDBJ whole genome shotgun (WGS) entry which is preliminary data.</text>
</comment>
<evidence type="ECO:0000256" key="7">
    <source>
        <dbReference type="ARBA" id="ARBA00022989"/>
    </source>
</evidence>
<evidence type="ECO:0000256" key="5">
    <source>
        <dbReference type="ARBA" id="ARBA00022692"/>
    </source>
</evidence>
<sequence>IVVLVASIPYLVAQVQGIAIMIEAMSEGLIPYEAGLFFAPTFVALYLILGGMKGAAWVNTVQGIFFTVMVFVLFFAVMARNGGFGPTMDIVHEKHPELFQLGAAGGKIWSYPMIFGFAAAMCLGCVCFPQPYMHAYASRSAKGFKVMILAFGAICVVVISMTTMIGIAGRTLVTGLEGVEADKIYGLAAAQTLPDWAAALAVAGAFTAAMTTIIGVAFGNASNIANDLYKLVRPQASPK</sequence>
<evidence type="ECO:0000256" key="4">
    <source>
        <dbReference type="ARBA" id="ARBA00022475"/>
    </source>
</evidence>
<dbReference type="AlphaFoldDB" id="X0XSI6"/>
<reference evidence="13" key="1">
    <citation type="journal article" date="2014" name="Front. Microbiol.">
        <title>High frequency of phylogenetically diverse reductive dehalogenase-homologous genes in deep subseafloor sedimentary metagenomes.</title>
        <authorList>
            <person name="Kawai M."/>
            <person name="Futagami T."/>
            <person name="Toyoda A."/>
            <person name="Takaki Y."/>
            <person name="Nishi S."/>
            <person name="Hori S."/>
            <person name="Arai W."/>
            <person name="Tsubouchi T."/>
            <person name="Morono Y."/>
            <person name="Uchiyama I."/>
            <person name="Ito T."/>
            <person name="Fujiyama A."/>
            <person name="Inagaki F."/>
            <person name="Takami H."/>
        </authorList>
    </citation>
    <scope>NUCLEOTIDE SEQUENCE</scope>
    <source>
        <strain evidence="13">Expedition CK06-06</strain>
    </source>
</reference>
<feature type="transmembrane region" description="Helical" evidence="12">
    <location>
        <begin position="29"/>
        <end position="49"/>
    </location>
</feature>
<keyword evidence="9" id="KW-0406">Ion transport</keyword>
<evidence type="ECO:0000256" key="1">
    <source>
        <dbReference type="ARBA" id="ARBA00004651"/>
    </source>
</evidence>
<keyword evidence="6" id="KW-0769">Symport</keyword>
<name>X0XSI6_9ZZZZ</name>
<feature type="transmembrane region" description="Helical" evidence="12">
    <location>
        <begin position="108"/>
        <end position="128"/>
    </location>
</feature>
<feature type="transmembrane region" description="Helical" evidence="12">
    <location>
        <begin position="148"/>
        <end position="168"/>
    </location>
</feature>
<dbReference type="Pfam" id="PF00474">
    <property type="entry name" value="SSF"/>
    <property type="match status" value="1"/>
</dbReference>